<proteinExistence type="predicted"/>
<evidence type="ECO:0000256" key="2">
    <source>
        <dbReference type="SAM" id="SignalP"/>
    </source>
</evidence>
<dbReference type="RefSeq" id="WP_069922981.1">
    <property type="nucleotide sequence ID" value="NZ_MEHK01000001.1"/>
</dbReference>
<sequence>MLKPTRTILALAAGSLVLGLVGAGTAVADEQPMAETSSQQSAAAGMRHSIGKVVSQGPLKVRSKPNTRSRAVGHVYPNRTVEIRCKKYGEAVDGNRLWYRLYNDRGSNQNGSDQNGSNGNGSNGNSTWPSSTTGATGTDADAGNDRAATSQRWVAARYVQNLGAVRFCR</sequence>
<evidence type="ECO:0008006" key="5">
    <source>
        <dbReference type="Google" id="ProtNLM"/>
    </source>
</evidence>
<dbReference type="OrthoDB" id="3482365at2"/>
<evidence type="ECO:0000313" key="4">
    <source>
        <dbReference type="Proteomes" id="UP000095705"/>
    </source>
</evidence>
<dbReference type="AlphaFoldDB" id="A0A1E5PZI8"/>
<evidence type="ECO:0000313" key="3">
    <source>
        <dbReference type="EMBL" id="OEJ34792.1"/>
    </source>
</evidence>
<dbReference type="Proteomes" id="UP000095705">
    <property type="component" value="Unassembled WGS sequence"/>
</dbReference>
<organism evidence="3 4">
    <name type="scientific">Streptomyces subrutilus</name>
    <dbReference type="NCBI Taxonomy" id="36818"/>
    <lineage>
        <taxon>Bacteria</taxon>
        <taxon>Bacillati</taxon>
        <taxon>Actinomycetota</taxon>
        <taxon>Actinomycetes</taxon>
        <taxon>Kitasatosporales</taxon>
        <taxon>Streptomycetaceae</taxon>
        <taxon>Streptomyces</taxon>
    </lineage>
</organism>
<keyword evidence="2" id="KW-0732">Signal</keyword>
<dbReference type="EMBL" id="MEHK01000001">
    <property type="protein sequence ID" value="OEJ34792.1"/>
    <property type="molecule type" value="Genomic_DNA"/>
</dbReference>
<keyword evidence="4" id="KW-1185">Reference proteome</keyword>
<feature type="region of interest" description="Disordered" evidence="1">
    <location>
        <begin position="108"/>
        <end position="145"/>
    </location>
</feature>
<reference evidence="3 4" key="1">
    <citation type="submission" date="2016-08" db="EMBL/GenBank/DDBJ databases">
        <title>The complete genome of Streptomyces subrutilus 10-1-1.</title>
        <authorList>
            <person name="Chen X."/>
        </authorList>
    </citation>
    <scope>NUCLEOTIDE SEQUENCE [LARGE SCALE GENOMIC DNA]</scope>
    <source>
        <strain evidence="3 4">10-1-1</strain>
    </source>
</reference>
<comment type="caution">
    <text evidence="3">The sequence shown here is derived from an EMBL/GenBank/DDBJ whole genome shotgun (WGS) entry which is preliminary data.</text>
</comment>
<accession>A0A1E5PZI8</accession>
<feature type="signal peptide" evidence="2">
    <location>
        <begin position="1"/>
        <end position="28"/>
    </location>
</feature>
<gene>
    <name evidence="3" type="ORF">BGK67_28730</name>
</gene>
<protein>
    <recommendedName>
        <fullName evidence="5">SH3 domain-containing protein</fullName>
    </recommendedName>
</protein>
<feature type="compositionally biased region" description="Low complexity" evidence="1">
    <location>
        <begin position="108"/>
        <end position="117"/>
    </location>
</feature>
<feature type="compositionally biased region" description="Low complexity" evidence="1">
    <location>
        <begin position="123"/>
        <end position="145"/>
    </location>
</feature>
<name>A0A1E5PZI8_9ACTN</name>
<feature type="chain" id="PRO_5009183902" description="SH3 domain-containing protein" evidence="2">
    <location>
        <begin position="29"/>
        <end position="169"/>
    </location>
</feature>
<evidence type="ECO:0000256" key="1">
    <source>
        <dbReference type="SAM" id="MobiDB-lite"/>
    </source>
</evidence>